<comment type="caution">
    <text evidence="3">The sequence shown here is derived from an EMBL/GenBank/DDBJ whole genome shotgun (WGS) entry which is preliminary data.</text>
</comment>
<feature type="domain" description="HD" evidence="2">
    <location>
        <begin position="53"/>
        <end position="148"/>
    </location>
</feature>
<dbReference type="Pfam" id="PF01966">
    <property type="entry name" value="HD"/>
    <property type="match status" value="1"/>
</dbReference>
<dbReference type="NCBIfam" id="TIGR00277">
    <property type="entry name" value="HDIG"/>
    <property type="match status" value="1"/>
</dbReference>
<dbReference type="Gene3D" id="1.10.3210.10">
    <property type="entry name" value="Hypothetical protein af1432"/>
    <property type="match status" value="1"/>
</dbReference>
<keyword evidence="4" id="KW-1185">Reference proteome</keyword>
<evidence type="ECO:0000256" key="1">
    <source>
        <dbReference type="SAM" id="MobiDB-lite"/>
    </source>
</evidence>
<evidence type="ECO:0000313" key="4">
    <source>
        <dbReference type="Proteomes" id="UP000448292"/>
    </source>
</evidence>
<proteinExistence type="predicted"/>
<sequence>MNSESFESESALDPTQAPPQPLAPFEPAGAMTPDATFCRGLWDRFGMPEHIREHSRLVSQIAHGLARAGREAGAAVNPNNVLACGLLHDIAKDFTIRHGGNHAVLGAAWALEATRNPVIAQGVMHHVYWPWAVELETAFLPLAIIYADKRVRHDAIVSLEDRFDDLMARYGKNESIRARIRISQRQAEAIGSRFSSLLGTDVNACSFDSGRLV</sequence>
<dbReference type="InterPro" id="IPR006675">
    <property type="entry name" value="HDIG_dom"/>
</dbReference>
<dbReference type="AlphaFoldDB" id="A0A7M3MB24"/>
<dbReference type="Proteomes" id="UP000448292">
    <property type="component" value="Unassembled WGS sequence"/>
</dbReference>
<protein>
    <submittedName>
        <fullName evidence="3">Phosphohydrolase</fullName>
    </submittedName>
</protein>
<dbReference type="EMBL" id="QMIE01000023">
    <property type="protein sequence ID" value="TVM14555.1"/>
    <property type="molecule type" value="Genomic_DNA"/>
</dbReference>
<dbReference type="InterPro" id="IPR003607">
    <property type="entry name" value="HD/PDEase_dom"/>
</dbReference>
<accession>A0A7M3MB24</accession>
<reference evidence="3 4" key="1">
    <citation type="submission" date="2018-06" db="EMBL/GenBank/DDBJ databases">
        <title>Complete genome of Desulfovibrio indonesiensis P37SLT.</title>
        <authorList>
            <person name="Crispim J.S."/>
            <person name="Vidigal P.M.P."/>
            <person name="Silva L.C.F."/>
            <person name="Laguardia C.N."/>
            <person name="Araujo L.C."/>
            <person name="Dias R.S."/>
            <person name="Sousa M.P."/>
            <person name="Paula S.O."/>
            <person name="Silva C."/>
        </authorList>
    </citation>
    <scope>NUCLEOTIDE SEQUENCE [LARGE SCALE GENOMIC DNA]</scope>
    <source>
        <strain evidence="3 4">P37SLT</strain>
    </source>
</reference>
<gene>
    <name evidence="3" type="ORF">DPQ33_17360</name>
</gene>
<dbReference type="SUPFAM" id="SSF109604">
    <property type="entry name" value="HD-domain/PDEase-like"/>
    <property type="match status" value="1"/>
</dbReference>
<organism evidence="3 4">
    <name type="scientific">Oceanidesulfovibrio indonesiensis</name>
    <dbReference type="NCBI Taxonomy" id="54767"/>
    <lineage>
        <taxon>Bacteria</taxon>
        <taxon>Pseudomonadati</taxon>
        <taxon>Thermodesulfobacteriota</taxon>
        <taxon>Desulfovibrionia</taxon>
        <taxon>Desulfovibrionales</taxon>
        <taxon>Desulfovibrionaceae</taxon>
        <taxon>Oceanidesulfovibrio</taxon>
    </lineage>
</organism>
<keyword evidence="3" id="KW-0378">Hydrolase</keyword>
<evidence type="ECO:0000259" key="2">
    <source>
        <dbReference type="Pfam" id="PF01966"/>
    </source>
</evidence>
<feature type="region of interest" description="Disordered" evidence="1">
    <location>
        <begin position="1"/>
        <end position="29"/>
    </location>
</feature>
<dbReference type="InterPro" id="IPR006674">
    <property type="entry name" value="HD_domain"/>
</dbReference>
<name>A0A7M3MB24_9BACT</name>
<dbReference type="CDD" id="cd00077">
    <property type="entry name" value="HDc"/>
    <property type="match status" value="1"/>
</dbReference>
<evidence type="ECO:0000313" key="3">
    <source>
        <dbReference type="EMBL" id="TVM14555.1"/>
    </source>
</evidence>
<dbReference type="OrthoDB" id="5431498at2"/>
<dbReference type="GO" id="GO:0016787">
    <property type="term" value="F:hydrolase activity"/>
    <property type="evidence" value="ECO:0007669"/>
    <property type="project" value="UniProtKB-KW"/>
</dbReference>